<proteinExistence type="predicted"/>
<sequence>MVPSPPHHDSWGKVPQQHSKTINLSPPSLPRHGATTPVHPHNCRPAPSPPQSRFGSPSLDLSPRHGTNPRKPQRNTTSKLYRSSLLKGKPQLT</sequence>
<protein>
    <submittedName>
        <fullName evidence="2">Uncharacterized protein</fullName>
    </submittedName>
</protein>
<dbReference type="AlphaFoldDB" id="A0A1J7IW99"/>
<evidence type="ECO:0000313" key="3">
    <source>
        <dbReference type="Proteomes" id="UP000182658"/>
    </source>
</evidence>
<evidence type="ECO:0000313" key="2">
    <source>
        <dbReference type="EMBL" id="OIW25385.1"/>
    </source>
</evidence>
<feature type="compositionally biased region" description="Polar residues" evidence="1">
    <location>
        <begin position="16"/>
        <end position="26"/>
    </location>
</feature>
<evidence type="ECO:0000256" key="1">
    <source>
        <dbReference type="SAM" id="MobiDB-lite"/>
    </source>
</evidence>
<name>A0A1J7IW99_9PEZI</name>
<dbReference type="Proteomes" id="UP000182658">
    <property type="component" value="Unassembled WGS sequence"/>
</dbReference>
<accession>A0A1J7IW99</accession>
<feature type="compositionally biased region" description="Basic and acidic residues" evidence="1">
    <location>
        <begin position="1"/>
        <end position="11"/>
    </location>
</feature>
<dbReference type="InParanoid" id="A0A1J7IW99"/>
<organism evidence="2 3">
    <name type="scientific">Coniochaeta ligniaria NRRL 30616</name>
    <dbReference type="NCBI Taxonomy" id="1408157"/>
    <lineage>
        <taxon>Eukaryota</taxon>
        <taxon>Fungi</taxon>
        <taxon>Dikarya</taxon>
        <taxon>Ascomycota</taxon>
        <taxon>Pezizomycotina</taxon>
        <taxon>Sordariomycetes</taxon>
        <taxon>Sordariomycetidae</taxon>
        <taxon>Coniochaetales</taxon>
        <taxon>Coniochaetaceae</taxon>
        <taxon>Coniochaeta</taxon>
    </lineage>
</organism>
<keyword evidence="3" id="KW-1185">Reference proteome</keyword>
<gene>
    <name evidence="2" type="ORF">CONLIGDRAFT_636439</name>
</gene>
<dbReference type="EMBL" id="KV875102">
    <property type="protein sequence ID" value="OIW25385.1"/>
    <property type="molecule type" value="Genomic_DNA"/>
</dbReference>
<reference evidence="2 3" key="1">
    <citation type="submission" date="2016-10" db="EMBL/GenBank/DDBJ databases">
        <title>Draft genome sequence of Coniochaeta ligniaria NRRL30616, a lignocellulolytic fungus for bioabatement of inhibitors in plant biomass hydrolysates.</title>
        <authorList>
            <consortium name="DOE Joint Genome Institute"/>
            <person name="Jimenez D.J."/>
            <person name="Hector R.E."/>
            <person name="Riley R."/>
            <person name="Sun H."/>
            <person name="Grigoriev I.V."/>
            <person name="Van Elsas J.D."/>
            <person name="Nichols N.N."/>
        </authorList>
    </citation>
    <scope>NUCLEOTIDE SEQUENCE [LARGE SCALE GENOMIC DNA]</scope>
    <source>
        <strain evidence="2 3">NRRL 30616</strain>
    </source>
</reference>
<feature type="region of interest" description="Disordered" evidence="1">
    <location>
        <begin position="1"/>
        <end position="93"/>
    </location>
</feature>